<dbReference type="Pfam" id="PF25609">
    <property type="entry name" value="Unc5_NetrinR_N"/>
    <property type="match status" value="1"/>
</dbReference>
<evidence type="ECO:0000256" key="5">
    <source>
        <dbReference type="ARBA" id="ARBA00022729"/>
    </source>
</evidence>
<dbReference type="InterPro" id="IPR013783">
    <property type="entry name" value="Ig-like_fold"/>
</dbReference>
<name>A0ABM4MRB0_EQUPR</name>
<feature type="transmembrane region" description="Helical" evidence="12">
    <location>
        <begin position="324"/>
        <end position="347"/>
    </location>
</feature>
<evidence type="ECO:0000256" key="10">
    <source>
        <dbReference type="ARBA" id="ARBA00023180"/>
    </source>
</evidence>
<dbReference type="SUPFAM" id="SSF48726">
    <property type="entry name" value="Immunoglobulin"/>
    <property type="match status" value="2"/>
</dbReference>
<dbReference type="SUPFAM" id="SSF47986">
    <property type="entry name" value="DEATH domain"/>
    <property type="match status" value="1"/>
</dbReference>
<evidence type="ECO:0000256" key="4">
    <source>
        <dbReference type="ARBA" id="ARBA00022692"/>
    </source>
</evidence>
<evidence type="ECO:0000259" key="14">
    <source>
        <dbReference type="PROSITE" id="PS51145"/>
    </source>
</evidence>
<feature type="domain" description="Ig-like" evidence="13">
    <location>
        <begin position="166"/>
        <end position="244"/>
    </location>
</feature>
<dbReference type="RefSeq" id="XP_070455232.1">
    <property type="nucleotide sequence ID" value="XM_070599131.1"/>
</dbReference>
<dbReference type="InterPro" id="IPR033772">
    <property type="entry name" value="UPA"/>
</dbReference>
<dbReference type="InterPro" id="IPR057755">
    <property type="entry name" value="UNC5A-D-like_N"/>
</dbReference>
<evidence type="ECO:0000256" key="1">
    <source>
        <dbReference type="ARBA" id="ARBA00004479"/>
    </source>
</evidence>
<dbReference type="Gene3D" id="2.20.100.10">
    <property type="entry name" value="Thrombospondin type-1 (TSP1) repeat"/>
    <property type="match status" value="1"/>
</dbReference>
<dbReference type="Pfam" id="PF17217">
    <property type="entry name" value="UPA"/>
    <property type="match status" value="1"/>
</dbReference>
<evidence type="ECO:0000256" key="9">
    <source>
        <dbReference type="ARBA" id="ARBA00023170"/>
    </source>
</evidence>
<protein>
    <recommendedName>
        <fullName evidence="12">Netrin receptor UNC5</fullName>
    </recommendedName>
</protein>
<comment type="similarity">
    <text evidence="2 12">Belongs to the unc-5 family.</text>
</comment>
<dbReference type="PROSITE" id="PS50835">
    <property type="entry name" value="IG_LIKE"/>
    <property type="match status" value="1"/>
</dbReference>
<dbReference type="InterPro" id="IPR036179">
    <property type="entry name" value="Ig-like_dom_sf"/>
</dbReference>
<dbReference type="Proteomes" id="UP001652662">
    <property type="component" value="Chromosome 28"/>
</dbReference>
<evidence type="ECO:0000313" key="16">
    <source>
        <dbReference type="RefSeq" id="XP_070455232.1"/>
    </source>
</evidence>
<evidence type="ECO:0000256" key="2">
    <source>
        <dbReference type="ARBA" id="ARBA00009844"/>
    </source>
</evidence>
<dbReference type="PANTHER" id="PTHR12582:SF5">
    <property type="entry name" value="NETRIN RECEPTOR UNC5D"/>
    <property type="match status" value="1"/>
</dbReference>
<evidence type="ECO:0000259" key="13">
    <source>
        <dbReference type="PROSITE" id="PS50835"/>
    </source>
</evidence>
<dbReference type="Gene3D" id="2.60.40.10">
    <property type="entry name" value="Immunoglobulins"/>
    <property type="match status" value="2"/>
</dbReference>
<dbReference type="InterPro" id="IPR042058">
    <property type="entry name" value="UNC5D_Death"/>
</dbReference>
<keyword evidence="11 12" id="KW-0393">Immunoglobulin domain</keyword>
<keyword evidence="8" id="KW-1015">Disulfide bond</keyword>
<dbReference type="SMART" id="SM00209">
    <property type="entry name" value="TSP1"/>
    <property type="match status" value="1"/>
</dbReference>
<dbReference type="SMART" id="SM00005">
    <property type="entry name" value="DEATH"/>
    <property type="match status" value="1"/>
</dbReference>
<keyword evidence="6 12" id="KW-1133">Transmembrane helix</keyword>
<dbReference type="InterPro" id="IPR036383">
    <property type="entry name" value="TSP1_rpt_sf"/>
</dbReference>
<dbReference type="Pfam" id="PF00531">
    <property type="entry name" value="Death"/>
    <property type="match status" value="1"/>
</dbReference>
<evidence type="ECO:0000256" key="7">
    <source>
        <dbReference type="ARBA" id="ARBA00023136"/>
    </source>
</evidence>
<keyword evidence="10" id="KW-0325">Glycoprotein</keyword>
<reference evidence="16" key="1">
    <citation type="submission" date="2025-08" db="UniProtKB">
        <authorList>
            <consortium name="RefSeq"/>
        </authorList>
    </citation>
    <scope>IDENTIFICATION</scope>
    <source>
        <tissue evidence="16">Blood</tissue>
    </source>
</reference>
<dbReference type="InterPro" id="IPR003598">
    <property type="entry name" value="Ig_sub2"/>
</dbReference>
<dbReference type="InterPro" id="IPR013098">
    <property type="entry name" value="Ig_I-set"/>
</dbReference>
<keyword evidence="5 12" id="KW-0732">Signal</keyword>
<evidence type="ECO:0000256" key="8">
    <source>
        <dbReference type="ARBA" id="ARBA00023157"/>
    </source>
</evidence>
<keyword evidence="15" id="KW-1185">Reference proteome</keyword>
<evidence type="ECO:0000313" key="15">
    <source>
        <dbReference type="Proteomes" id="UP001652662"/>
    </source>
</evidence>
<evidence type="ECO:0000256" key="3">
    <source>
        <dbReference type="ARBA" id="ARBA00022473"/>
    </source>
</evidence>
<dbReference type="PROSITE" id="PS50092">
    <property type="entry name" value="TSP1"/>
    <property type="match status" value="1"/>
</dbReference>
<keyword evidence="7 12" id="KW-0472">Membrane</keyword>
<dbReference type="GeneID" id="103554231"/>
<dbReference type="CDD" id="cd08801">
    <property type="entry name" value="Death_UNC5D"/>
    <property type="match status" value="1"/>
</dbReference>
<keyword evidence="3 12" id="KW-0217">Developmental protein</keyword>
<sequence length="908" mass="100818">MGRAATAGGGAGGARRWLPWLGLCFWAAGAAAARGTDNGEALPESIPSAPGTLPHFIEEPDDAYIIKSNPIALRCKARPAMQIFFKCNGEWVHQNEHVSEESLDESSGLKVREVFINVTRQQVEDFHGPEDYWCQCVAWSHLGTSKSRKASVRIAYLRKNFEQDPQGREVPIEGMIVLHCRPPEGVPAAEVEWLKNEEPIDSEQDENIDTRADHNLIIRQARLSDSGNYTCMAANIVAKRRSLSATVVVYVDGSWEVWSEWSVCSPECEHLRIRECTAPPPRNGGKFCEGLSQESENCTDGLCILDKKPLHEIKPQSIENASDIALYSGLGAAVVAVAVLVIGVTLYRRSQSDYGVDVIDSSALTGGFQTFNFKTVRQGNSLLLNSSMQPDLTVSRTYSGPICLQDPLDKELMTESSLFNPLSDIKVKVQSSFMVSLGVSERAEYHGKNHSGTFPHGNNRSFSTMHPRNKTPYIQNLSSLPTRTELRTTGVFGHLGGRLVMPNTGVSLLIPHGAIPEENSWEIYMSINQGEPSLQSDGSEVLLSPEVTCGPPDIIVTTPFALTIPHCADVSSEHWNIHLKKRTQQGKWEEVMSVEDESTSCYCLLDPFACHVLLDSFGTYALTGEPITDCAVKQLKVAVFGCMSCNSLDYNLRVYCVDNTPCAFQEVVSDERHQGGQLLEEPKLLHFKGNTFSLQISVLDIPPFLWRIKPFTACQVEDGNLATQSKEVPFSRVWCSNRQPLHCAFSLERYTPTTTQLSCKICIRQLKGHEQILQVQTSILESERETITFFAQEDSTFPAQTGPKAFKIPYSIRQRICATFDTPNAKGKDWQMLAQKNSINRNLSYFATQSSPSAVILNLWEARHQHDGDLDSLACALEEIGRTHTKLSNITESQLDEADFNYSRQNGL</sequence>
<dbReference type="InterPro" id="IPR037936">
    <property type="entry name" value="UNC5A-D"/>
</dbReference>
<keyword evidence="4 12" id="KW-0812">Transmembrane</keyword>
<dbReference type="InterPro" id="IPR000884">
    <property type="entry name" value="TSP1_rpt"/>
</dbReference>
<evidence type="ECO:0000256" key="12">
    <source>
        <dbReference type="RuleBase" id="RU367033"/>
    </source>
</evidence>
<dbReference type="SUPFAM" id="SSF82895">
    <property type="entry name" value="TSP-1 type 1 repeat"/>
    <property type="match status" value="1"/>
</dbReference>
<dbReference type="InterPro" id="IPR011029">
    <property type="entry name" value="DEATH-like_dom_sf"/>
</dbReference>
<accession>A0ABM4MRB0</accession>
<dbReference type="PROSITE" id="PS51145">
    <property type="entry name" value="ZU5"/>
    <property type="match status" value="1"/>
</dbReference>
<dbReference type="InterPro" id="IPR007110">
    <property type="entry name" value="Ig-like_dom"/>
</dbReference>
<dbReference type="InterPro" id="IPR003599">
    <property type="entry name" value="Ig_sub"/>
</dbReference>
<dbReference type="Gene3D" id="2.60.220.30">
    <property type="match status" value="1"/>
</dbReference>
<dbReference type="SMART" id="SM00218">
    <property type="entry name" value="ZU5"/>
    <property type="match status" value="1"/>
</dbReference>
<evidence type="ECO:0000256" key="6">
    <source>
        <dbReference type="ARBA" id="ARBA00022989"/>
    </source>
</evidence>
<dbReference type="PANTHER" id="PTHR12582">
    <property type="entry name" value="NETRIN RECEPTOR UNC5"/>
    <property type="match status" value="1"/>
</dbReference>
<gene>
    <name evidence="16" type="primary">UNC5D</name>
</gene>
<feature type="domain" description="ZU5" evidence="14">
    <location>
        <begin position="486"/>
        <end position="626"/>
    </location>
</feature>
<keyword evidence="9 12" id="KW-0675">Receptor</keyword>
<dbReference type="Gene3D" id="1.10.533.10">
    <property type="entry name" value="Death Domain, Fas"/>
    <property type="match status" value="1"/>
</dbReference>
<comment type="function">
    <text evidence="12">Receptor for netrin required for axon guidance. Mediates axon repulsion of neuronal growth cones in the developing nervous system upon ligand binding.</text>
</comment>
<dbReference type="SMART" id="SM00409">
    <property type="entry name" value="IG"/>
    <property type="match status" value="1"/>
</dbReference>
<dbReference type="InterPro" id="IPR000488">
    <property type="entry name" value="Death_dom"/>
</dbReference>
<dbReference type="Pfam" id="PF00791">
    <property type="entry name" value="ZU5"/>
    <property type="match status" value="1"/>
</dbReference>
<evidence type="ECO:0000256" key="11">
    <source>
        <dbReference type="ARBA" id="ARBA00023319"/>
    </source>
</evidence>
<dbReference type="InterPro" id="IPR000906">
    <property type="entry name" value="ZU5_dom"/>
</dbReference>
<feature type="signal peptide" evidence="12">
    <location>
        <begin position="1"/>
        <end position="32"/>
    </location>
</feature>
<comment type="subcellular location">
    <subcellularLocation>
        <location evidence="12">Cell membrane</location>
        <topology evidence="12">Single-pass type I membrane protein</topology>
    </subcellularLocation>
    <subcellularLocation>
        <location evidence="1">Membrane</location>
        <topology evidence="1">Single-pass type I membrane protein</topology>
    </subcellularLocation>
</comment>
<proteinExistence type="inferred from homology"/>
<organism evidence="15 16">
    <name type="scientific">Equus przewalskii</name>
    <name type="common">Przewalski's horse</name>
    <name type="synonym">Equus caballus przewalskii</name>
    <dbReference type="NCBI Taxonomy" id="9798"/>
    <lineage>
        <taxon>Eukaryota</taxon>
        <taxon>Metazoa</taxon>
        <taxon>Chordata</taxon>
        <taxon>Craniata</taxon>
        <taxon>Vertebrata</taxon>
        <taxon>Euteleostomi</taxon>
        <taxon>Mammalia</taxon>
        <taxon>Eutheria</taxon>
        <taxon>Laurasiatheria</taxon>
        <taxon>Perissodactyla</taxon>
        <taxon>Equidae</taxon>
        <taxon>Equus</taxon>
    </lineage>
</organism>
<dbReference type="Pfam" id="PF07679">
    <property type="entry name" value="I-set"/>
    <property type="match status" value="1"/>
</dbReference>
<feature type="chain" id="PRO_5044955409" description="Netrin receptor UNC5" evidence="12">
    <location>
        <begin position="33"/>
        <end position="908"/>
    </location>
</feature>
<dbReference type="SMART" id="SM00408">
    <property type="entry name" value="IGc2"/>
    <property type="match status" value="1"/>
</dbReference>